<evidence type="ECO:0000259" key="11">
    <source>
        <dbReference type="Pfam" id="PF00749"/>
    </source>
</evidence>
<dbReference type="SUPFAM" id="SSF52374">
    <property type="entry name" value="Nucleotidylyl transferase"/>
    <property type="match status" value="1"/>
</dbReference>
<keyword evidence="2 9" id="KW-0963">Cytoplasm</keyword>
<comment type="caution">
    <text evidence="9">Lacks conserved residue(s) required for the propagation of feature annotation.</text>
</comment>
<dbReference type="SUPFAM" id="SSF50715">
    <property type="entry name" value="Ribosomal protein L25-like"/>
    <property type="match status" value="1"/>
</dbReference>
<feature type="short sequence motif" description="'KMSKS' region" evidence="9">
    <location>
        <begin position="263"/>
        <end position="267"/>
    </location>
</feature>
<comment type="subcellular location">
    <subcellularLocation>
        <location evidence="9">Cytoplasm</location>
    </subcellularLocation>
</comment>
<feature type="binding site" evidence="9">
    <location>
        <begin position="264"/>
        <end position="266"/>
    </location>
    <ligand>
        <name>ATP</name>
        <dbReference type="ChEBI" id="CHEBI:30616"/>
    </ligand>
</feature>
<dbReference type="InterPro" id="IPR022861">
    <property type="entry name" value="Gln_tRNA_ligase_bac"/>
</dbReference>
<protein>
    <recommendedName>
        <fullName evidence="9">Glutamine--tRNA ligase</fullName>
        <ecNumber evidence="9">6.1.1.18</ecNumber>
    </recommendedName>
    <alternativeName>
        <fullName evidence="9">Glutaminyl-tRNA synthetase</fullName>
        <shortName evidence="9">GlnRS</shortName>
    </alternativeName>
</protein>
<accession>A0A2J0KT18</accession>
<dbReference type="NCBIfam" id="TIGR00440">
    <property type="entry name" value="glnS"/>
    <property type="match status" value="1"/>
</dbReference>
<feature type="binding site" evidence="9">
    <location>
        <position position="227"/>
    </location>
    <ligand>
        <name>ATP</name>
        <dbReference type="ChEBI" id="CHEBI:30616"/>
    </ligand>
</feature>
<dbReference type="InterPro" id="IPR020058">
    <property type="entry name" value="Glu/Gln-tRNA-synth_Ib_cat-dom"/>
</dbReference>
<feature type="binding site" evidence="9">
    <location>
        <position position="208"/>
    </location>
    <ligand>
        <name>L-glutamine</name>
        <dbReference type="ChEBI" id="CHEBI:58359"/>
    </ligand>
</feature>
<gene>
    <name evidence="9" type="primary">glnS</name>
    <name evidence="14" type="ORF">COS99_04905</name>
</gene>
<name>A0A2J0KT18_9BACT</name>
<comment type="similarity">
    <text evidence="1 9 10">Belongs to the class-I aminoacyl-tRNA synthetase family.</text>
</comment>
<dbReference type="PRINTS" id="PR00987">
    <property type="entry name" value="TRNASYNTHGLU"/>
</dbReference>
<sequence>MKPNFITEIIDEDLKTNKYGGKVHTRFPPEPNGYLHIGHAKAIYLNFGIASQYGGLCNLRFDDTNPTKEELEYVESIKEDVSWLGLKWGDRLYYASDYFPQLYECALDLINKGKAYVCDLNADQIREYRGTLTKPGKESPYRNRSVEENLDLFMRMKNGEFDNGSRVLRAKIDMSSPNINMRDPVIYRIIKDASHHRTGNKWCIYPMYDFTHCISDSIERITHSICTLEFENNRPLYDWVLDALGAYHPQQIEFARLNMDYTVLSKRKLLELVEKGFVSGWDDPRMPTIAGLRRRGYPPEAIRNFCDGIGMAKFNSTIDVTVLENAVRDHLNKAAPRVMAVLRPLKIVITNYPDGKIEELDAINNPEDASMGTRKAPFSRELYIERDDFRENPPKEFFRLSPGREVRLRYAYFIKCVNVVKDKNTGEPIELHCTYDPATRGGDAPDARKVKATLHWVSALHAVESEVRLYERLFTKSNPEDVSGGEDFKVNYNKNSLEVIRSARIEPAIKNAKPLDRYQFERLGYFCVDLKDSAPGRPVFNRTVTLRDTWAKIEKRINKK</sequence>
<evidence type="ECO:0000259" key="13">
    <source>
        <dbReference type="Pfam" id="PF20974"/>
    </source>
</evidence>
<feature type="binding site" evidence="9">
    <location>
        <begin position="256"/>
        <end position="257"/>
    </location>
    <ligand>
        <name>ATP</name>
        <dbReference type="ChEBI" id="CHEBI:30616"/>
    </ligand>
</feature>
<dbReference type="EMBL" id="PEWV01000050">
    <property type="protein sequence ID" value="PIU41535.1"/>
    <property type="molecule type" value="Genomic_DNA"/>
</dbReference>
<dbReference type="InterPro" id="IPR049437">
    <property type="entry name" value="tRNA-synt_1c_C2"/>
</dbReference>
<dbReference type="Gene3D" id="3.40.50.620">
    <property type="entry name" value="HUPs"/>
    <property type="match status" value="1"/>
</dbReference>
<dbReference type="InterPro" id="IPR000924">
    <property type="entry name" value="Glu/Gln-tRNA-synth"/>
</dbReference>
<keyword evidence="4 9" id="KW-0547">Nucleotide-binding</keyword>
<dbReference type="HAMAP" id="MF_00126">
    <property type="entry name" value="Gln_tRNA_synth"/>
    <property type="match status" value="1"/>
</dbReference>
<dbReference type="FunFam" id="2.40.240.10:FF:000001">
    <property type="entry name" value="Glutamine--tRNA ligase"/>
    <property type="match status" value="1"/>
</dbReference>
<feature type="binding site" evidence="9">
    <location>
        <begin position="36"/>
        <end position="42"/>
    </location>
    <ligand>
        <name>ATP</name>
        <dbReference type="ChEBI" id="CHEBI:30616"/>
    </ligand>
</feature>
<dbReference type="Pfam" id="PF20974">
    <property type="entry name" value="tRNA-synt_1c_C2"/>
    <property type="match status" value="1"/>
</dbReference>
<comment type="caution">
    <text evidence="14">The sequence shown here is derived from an EMBL/GenBank/DDBJ whole genome shotgun (WGS) entry which is preliminary data.</text>
</comment>
<keyword evidence="7 9" id="KW-0030">Aminoacyl-tRNA synthetase</keyword>
<organism evidence="14 15">
    <name type="scientific">Candidatus Aquitaenariimonas noxiae</name>
    <dbReference type="NCBI Taxonomy" id="1974741"/>
    <lineage>
        <taxon>Bacteria</taxon>
        <taxon>Pseudomonadati</taxon>
        <taxon>Candidatus Omnitrophota</taxon>
        <taxon>Candidatus Aquitaenariimonas</taxon>
    </lineage>
</organism>
<dbReference type="FunFam" id="3.40.50.620:FF:000037">
    <property type="entry name" value="Glutamine--tRNA ligase cytoplasmic"/>
    <property type="match status" value="1"/>
</dbReference>
<feature type="domain" description="Glutamyl/glutaminyl-tRNA synthetase class Ib catalytic" evidence="11">
    <location>
        <begin position="22"/>
        <end position="332"/>
    </location>
</feature>
<dbReference type="Gene3D" id="2.40.240.10">
    <property type="entry name" value="Ribosomal Protein L25, Chain P"/>
    <property type="match status" value="2"/>
</dbReference>
<evidence type="ECO:0000256" key="1">
    <source>
        <dbReference type="ARBA" id="ARBA00005594"/>
    </source>
</evidence>
<evidence type="ECO:0000256" key="5">
    <source>
        <dbReference type="ARBA" id="ARBA00022840"/>
    </source>
</evidence>
<evidence type="ECO:0000313" key="15">
    <source>
        <dbReference type="Proteomes" id="UP000230052"/>
    </source>
</evidence>
<dbReference type="Proteomes" id="UP000230052">
    <property type="component" value="Unassembled WGS sequence"/>
</dbReference>
<comment type="catalytic activity">
    <reaction evidence="8 9">
        <text>tRNA(Gln) + L-glutamine + ATP = L-glutaminyl-tRNA(Gln) + AMP + diphosphate</text>
        <dbReference type="Rhea" id="RHEA:20121"/>
        <dbReference type="Rhea" id="RHEA-COMP:9662"/>
        <dbReference type="Rhea" id="RHEA-COMP:9681"/>
        <dbReference type="ChEBI" id="CHEBI:30616"/>
        <dbReference type="ChEBI" id="CHEBI:33019"/>
        <dbReference type="ChEBI" id="CHEBI:58359"/>
        <dbReference type="ChEBI" id="CHEBI:78442"/>
        <dbReference type="ChEBI" id="CHEBI:78521"/>
        <dbReference type="ChEBI" id="CHEBI:456215"/>
        <dbReference type="EC" id="6.1.1.18"/>
    </reaction>
</comment>
<dbReference type="GO" id="GO:0005829">
    <property type="term" value="C:cytosol"/>
    <property type="evidence" value="ECO:0007669"/>
    <property type="project" value="TreeGrafter"/>
</dbReference>
<dbReference type="InterPro" id="IPR050132">
    <property type="entry name" value="Gln/Glu-tRNA_Ligase"/>
</dbReference>
<dbReference type="InterPro" id="IPR004514">
    <property type="entry name" value="Gln-tRNA-synth"/>
</dbReference>
<dbReference type="GO" id="GO:0006425">
    <property type="term" value="P:glutaminyl-tRNA aminoacylation"/>
    <property type="evidence" value="ECO:0007669"/>
    <property type="project" value="UniProtKB-UniRule"/>
</dbReference>
<dbReference type="Pfam" id="PF03950">
    <property type="entry name" value="tRNA-synt_1c_C"/>
    <property type="match status" value="1"/>
</dbReference>
<feature type="binding site" evidence="9">
    <location>
        <position position="62"/>
    </location>
    <ligand>
        <name>L-glutamine</name>
        <dbReference type="ChEBI" id="CHEBI:58359"/>
    </ligand>
</feature>
<feature type="domain" description="Glutamyl/glutaminyl-tRNA synthetase class Ib anti-codon binding" evidence="12">
    <location>
        <begin position="335"/>
        <end position="436"/>
    </location>
</feature>
<evidence type="ECO:0000256" key="10">
    <source>
        <dbReference type="RuleBase" id="RU363037"/>
    </source>
</evidence>
<dbReference type="PANTHER" id="PTHR43097:SF5">
    <property type="entry name" value="GLUTAMATE--TRNA LIGASE"/>
    <property type="match status" value="1"/>
</dbReference>
<evidence type="ECO:0000256" key="2">
    <source>
        <dbReference type="ARBA" id="ARBA00022490"/>
    </source>
</evidence>
<dbReference type="GO" id="GO:0005524">
    <property type="term" value="F:ATP binding"/>
    <property type="evidence" value="ECO:0007669"/>
    <property type="project" value="UniProtKB-UniRule"/>
</dbReference>
<evidence type="ECO:0000256" key="4">
    <source>
        <dbReference type="ARBA" id="ARBA00022741"/>
    </source>
</evidence>
<keyword evidence="6 9" id="KW-0648">Protein biosynthesis</keyword>
<dbReference type="EC" id="6.1.1.18" evidence="9"/>
<evidence type="ECO:0000256" key="7">
    <source>
        <dbReference type="ARBA" id="ARBA00023146"/>
    </source>
</evidence>
<dbReference type="GO" id="GO:0006424">
    <property type="term" value="P:glutamyl-tRNA aminoacylation"/>
    <property type="evidence" value="ECO:0007669"/>
    <property type="project" value="UniProtKB-UniRule"/>
</dbReference>
<evidence type="ECO:0000259" key="12">
    <source>
        <dbReference type="Pfam" id="PF03950"/>
    </source>
</evidence>
<dbReference type="PANTHER" id="PTHR43097">
    <property type="entry name" value="GLUTAMINE-TRNA LIGASE"/>
    <property type="match status" value="1"/>
</dbReference>
<comment type="subunit">
    <text evidence="9">Monomer.</text>
</comment>
<evidence type="ECO:0000256" key="3">
    <source>
        <dbReference type="ARBA" id="ARBA00022598"/>
    </source>
</evidence>
<feature type="binding site" evidence="9">
    <location>
        <begin position="30"/>
        <end position="32"/>
    </location>
    <ligand>
        <name>ATP</name>
        <dbReference type="ChEBI" id="CHEBI:30616"/>
    </ligand>
</feature>
<dbReference type="InterPro" id="IPR011035">
    <property type="entry name" value="Ribosomal_bL25/Gln-tRNA_synth"/>
</dbReference>
<dbReference type="InterPro" id="IPR020056">
    <property type="entry name" value="Rbsml_bL25/Gln-tRNA_synth_N"/>
</dbReference>
<dbReference type="InterPro" id="IPR001412">
    <property type="entry name" value="aa-tRNA-synth_I_CS"/>
</dbReference>
<dbReference type="NCBIfam" id="NF011291">
    <property type="entry name" value="PRK14703.1"/>
    <property type="match status" value="1"/>
</dbReference>
<dbReference type="AlphaFoldDB" id="A0A2J0KT18"/>
<dbReference type="InterPro" id="IPR014729">
    <property type="entry name" value="Rossmann-like_a/b/a_fold"/>
</dbReference>
<keyword evidence="3 9" id="KW-0436">Ligase</keyword>
<evidence type="ECO:0000313" key="14">
    <source>
        <dbReference type="EMBL" id="PIU41535.1"/>
    </source>
</evidence>
<feature type="domain" description="tRNA synthetases class I (E and Q) anti-codon binding" evidence="13">
    <location>
        <begin position="453"/>
        <end position="529"/>
    </location>
</feature>
<proteinExistence type="inferred from homology"/>
<dbReference type="PROSITE" id="PS00178">
    <property type="entry name" value="AA_TRNA_LIGASE_I"/>
    <property type="match status" value="1"/>
</dbReference>
<evidence type="ECO:0000256" key="8">
    <source>
        <dbReference type="ARBA" id="ARBA00048270"/>
    </source>
</evidence>
<dbReference type="GO" id="GO:0004819">
    <property type="term" value="F:glutamine-tRNA ligase activity"/>
    <property type="evidence" value="ECO:0007669"/>
    <property type="project" value="UniProtKB-UniRule"/>
</dbReference>
<dbReference type="Pfam" id="PF00749">
    <property type="entry name" value="tRNA-synt_1c"/>
    <property type="match status" value="1"/>
</dbReference>
<keyword evidence="5 9" id="KW-0067">ATP-binding</keyword>
<dbReference type="InterPro" id="IPR020059">
    <property type="entry name" value="Glu/Gln-tRNA-synth_Ib_codon-bd"/>
</dbReference>
<feature type="short sequence motif" description="'HIGH' region" evidence="9">
    <location>
        <begin position="29"/>
        <end position="39"/>
    </location>
</feature>
<evidence type="ECO:0000256" key="9">
    <source>
        <dbReference type="HAMAP-Rule" id="MF_00126"/>
    </source>
</evidence>
<dbReference type="CDD" id="cd00807">
    <property type="entry name" value="GlnRS_core"/>
    <property type="match status" value="1"/>
</dbReference>
<reference evidence="14 15" key="1">
    <citation type="submission" date="2017-09" db="EMBL/GenBank/DDBJ databases">
        <title>Depth-based differentiation of microbial function through sediment-hosted aquifers and enrichment of novel symbionts in the deep terrestrial subsurface.</title>
        <authorList>
            <person name="Probst A.J."/>
            <person name="Ladd B."/>
            <person name="Jarett J.K."/>
            <person name="Geller-Mcgrath D.E."/>
            <person name="Sieber C.M."/>
            <person name="Emerson J.B."/>
            <person name="Anantharaman K."/>
            <person name="Thomas B.C."/>
            <person name="Malmstrom R."/>
            <person name="Stieglmeier M."/>
            <person name="Klingl A."/>
            <person name="Woyke T."/>
            <person name="Ryan C.M."/>
            <person name="Banfield J.F."/>
        </authorList>
    </citation>
    <scope>NUCLEOTIDE SEQUENCE [LARGE SCALE GENOMIC DNA]</scope>
    <source>
        <strain evidence="14">CG07_land_8_20_14_0_80_42_15</strain>
    </source>
</reference>
<evidence type="ECO:0000256" key="6">
    <source>
        <dbReference type="ARBA" id="ARBA00022917"/>
    </source>
</evidence>